<feature type="DNA-binding region" description="H-T-H motif" evidence="2">
    <location>
        <begin position="38"/>
        <end position="57"/>
    </location>
</feature>
<dbReference type="eggNOG" id="COG1309">
    <property type="taxonomic scope" value="Bacteria"/>
</dbReference>
<keyword evidence="1 2" id="KW-0238">DNA-binding</keyword>
<dbReference type="PROSITE" id="PS50977">
    <property type="entry name" value="HTH_TETR_2"/>
    <property type="match status" value="1"/>
</dbReference>
<dbReference type="GO" id="GO:0003677">
    <property type="term" value="F:DNA binding"/>
    <property type="evidence" value="ECO:0007669"/>
    <property type="project" value="UniProtKB-UniRule"/>
</dbReference>
<dbReference type="HOGENOM" id="CLU_114027_0_0_7"/>
<accession>C0QJY8</accession>
<dbReference type="Pfam" id="PF00440">
    <property type="entry name" value="TetR_N"/>
    <property type="match status" value="1"/>
</dbReference>
<evidence type="ECO:0000313" key="4">
    <source>
        <dbReference type="EMBL" id="ACN16014.1"/>
    </source>
</evidence>
<organism evidence="4 5">
    <name type="scientific">Desulforapulum autotrophicum (strain ATCC 43914 / DSM 3382 / VKM B-1955 / HRM2)</name>
    <name type="common">Desulfobacterium autotrophicum</name>
    <dbReference type="NCBI Taxonomy" id="177437"/>
    <lineage>
        <taxon>Bacteria</taxon>
        <taxon>Pseudomonadati</taxon>
        <taxon>Thermodesulfobacteriota</taxon>
        <taxon>Desulfobacteria</taxon>
        <taxon>Desulfobacterales</taxon>
        <taxon>Desulfobacteraceae</taxon>
        <taxon>Desulforapulum</taxon>
    </lineage>
</organism>
<reference evidence="4 5" key="1">
    <citation type="journal article" date="2009" name="Environ. Microbiol.">
        <title>Genome sequence of Desulfobacterium autotrophicum HRM2, a marine sulfate reducer oxidizing organic carbon completely to carbon dioxide.</title>
        <authorList>
            <person name="Strittmatter A.W."/>
            <person name="Liesegang H."/>
            <person name="Rabus R."/>
            <person name="Decker I."/>
            <person name="Amann J."/>
            <person name="Andres S."/>
            <person name="Henne A."/>
            <person name="Fricke W.F."/>
            <person name="Martinez-Arias R."/>
            <person name="Bartels D."/>
            <person name="Goesmann A."/>
            <person name="Krause L."/>
            <person name="Puehler A."/>
            <person name="Klenk H.P."/>
            <person name="Richter M."/>
            <person name="Schuler M."/>
            <person name="Gloeckner F.O."/>
            <person name="Meyerdierks A."/>
            <person name="Gottschalk G."/>
            <person name="Amann R."/>
        </authorList>
    </citation>
    <scope>NUCLEOTIDE SEQUENCE [LARGE SCALE GENOMIC DNA]</scope>
    <source>
        <strain evidence="5">ATCC 43914 / DSM 3382 / HRM2</strain>
    </source>
</reference>
<name>C0QJY8_DESAH</name>
<gene>
    <name evidence="4" type="ordered locus">HRM2_29260</name>
</gene>
<dbReference type="PANTHER" id="PTHR43479:SF11">
    <property type="entry name" value="ACREF_ENVCD OPERON REPRESSOR-RELATED"/>
    <property type="match status" value="1"/>
</dbReference>
<dbReference type="InterPro" id="IPR050624">
    <property type="entry name" value="HTH-type_Tx_Regulator"/>
</dbReference>
<dbReference type="PRINTS" id="PR00455">
    <property type="entry name" value="HTHTETR"/>
</dbReference>
<dbReference type="RefSeq" id="WP_015904776.1">
    <property type="nucleotide sequence ID" value="NC_012108.1"/>
</dbReference>
<feature type="domain" description="HTH tetR-type" evidence="3">
    <location>
        <begin position="15"/>
        <end position="75"/>
    </location>
</feature>
<proteinExistence type="predicted"/>
<dbReference type="KEGG" id="dat:HRM2_29260"/>
<evidence type="ECO:0000259" key="3">
    <source>
        <dbReference type="PROSITE" id="PS50977"/>
    </source>
</evidence>
<dbReference type="OrthoDB" id="8479950at2"/>
<evidence type="ECO:0000313" key="5">
    <source>
        <dbReference type="Proteomes" id="UP000000442"/>
    </source>
</evidence>
<dbReference type="SUPFAM" id="SSF46689">
    <property type="entry name" value="Homeodomain-like"/>
    <property type="match status" value="1"/>
</dbReference>
<dbReference type="PANTHER" id="PTHR43479">
    <property type="entry name" value="ACREF/ENVCD OPERON REPRESSOR-RELATED"/>
    <property type="match status" value="1"/>
</dbReference>
<dbReference type="STRING" id="177437.HRM2_29260"/>
<dbReference type="Proteomes" id="UP000000442">
    <property type="component" value="Chromosome"/>
</dbReference>
<dbReference type="InterPro" id="IPR009057">
    <property type="entry name" value="Homeodomain-like_sf"/>
</dbReference>
<protein>
    <submittedName>
        <fullName evidence="4">HTH-type transcriptional regulator (TetR-family protein)</fullName>
    </submittedName>
</protein>
<evidence type="ECO:0000256" key="1">
    <source>
        <dbReference type="ARBA" id="ARBA00023125"/>
    </source>
</evidence>
<sequence length="211" mass="24434">MKKDTLSRLKAKEREIRQDLIIEAARTVFGEKTYDKASMVEIARKAGISKSSIYTYFTNQEELYVEITLRDTRNFINALDRHIKNATPGEITIRGVIDLFLDYYLVHEAQWRMTTHFALHGNRGKSAVEKLDNVARQVMDLFQKVFKQLGFKADTRLLAHTLFSSLSGILIAFRNYPGRSDAQRQQHMKRIGNMVETLFMALAEQENREEA</sequence>
<dbReference type="InterPro" id="IPR001647">
    <property type="entry name" value="HTH_TetR"/>
</dbReference>
<dbReference type="EMBL" id="CP001087">
    <property type="protein sequence ID" value="ACN16014.1"/>
    <property type="molecule type" value="Genomic_DNA"/>
</dbReference>
<dbReference type="Gene3D" id="1.10.357.10">
    <property type="entry name" value="Tetracycline Repressor, domain 2"/>
    <property type="match status" value="1"/>
</dbReference>
<keyword evidence="5" id="KW-1185">Reference proteome</keyword>
<dbReference type="AlphaFoldDB" id="C0QJY8"/>
<evidence type="ECO:0000256" key="2">
    <source>
        <dbReference type="PROSITE-ProRule" id="PRU00335"/>
    </source>
</evidence>